<gene>
    <name evidence="4" type="ORF">RND81_07G005000</name>
</gene>
<organism evidence="4 5">
    <name type="scientific">Saponaria officinalis</name>
    <name type="common">Common soapwort</name>
    <name type="synonym">Lychnis saponaria</name>
    <dbReference type="NCBI Taxonomy" id="3572"/>
    <lineage>
        <taxon>Eukaryota</taxon>
        <taxon>Viridiplantae</taxon>
        <taxon>Streptophyta</taxon>
        <taxon>Embryophyta</taxon>
        <taxon>Tracheophyta</taxon>
        <taxon>Spermatophyta</taxon>
        <taxon>Magnoliopsida</taxon>
        <taxon>eudicotyledons</taxon>
        <taxon>Gunneridae</taxon>
        <taxon>Pentapetalae</taxon>
        <taxon>Caryophyllales</taxon>
        <taxon>Caryophyllaceae</taxon>
        <taxon>Caryophylleae</taxon>
        <taxon>Saponaria</taxon>
    </lineage>
</organism>
<dbReference type="GO" id="GO:0033588">
    <property type="term" value="C:elongator holoenzyme complex"/>
    <property type="evidence" value="ECO:0007669"/>
    <property type="project" value="InterPro"/>
</dbReference>
<name>A0AAW1JJP2_SAPOF</name>
<dbReference type="PANTHER" id="PTHR12747:SF0">
    <property type="entry name" value="ELONGATOR COMPLEX PROTEIN 1"/>
    <property type="match status" value="1"/>
</dbReference>
<comment type="caution">
    <text evidence="4">The sequence shown here is derived from an EMBL/GenBank/DDBJ whole genome shotgun (WGS) entry which is preliminary data.</text>
</comment>
<dbReference type="Gene3D" id="1.25.40.470">
    <property type="match status" value="1"/>
</dbReference>
<dbReference type="Proteomes" id="UP001443914">
    <property type="component" value="Unassembled WGS sequence"/>
</dbReference>
<accession>A0AAW1JJP2</accession>
<dbReference type="AlphaFoldDB" id="A0AAW1JJP2"/>
<dbReference type="GO" id="GO:0002926">
    <property type="term" value="P:tRNA wobble base 5-methoxycarbonylmethyl-2-thiouridinylation"/>
    <property type="evidence" value="ECO:0007669"/>
    <property type="project" value="TreeGrafter"/>
</dbReference>
<dbReference type="PANTHER" id="PTHR12747">
    <property type="entry name" value="ELONGATOR COMPLEX PROTEIN 1"/>
    <property type="match status" value="1"/>
</dbReference>
<feature type="domain" description="ELP1 TPR" evidence="2">
    <location>
        <begin position="7"/>
        <end position="168"/>
    </location>
</feature>
<dbReference type="InterPro" id="IPR006849">
    <property type="entry name" value="Elp1"/>
</dbReference>
<keyword evidence="5" id="KW-1185">Reference proteome</keyword>
<dbReference type="GO" id="GO:0005829">
    <property type="term" value="C:cytosol"/>
    <property type="evidence" value="ECO:0007669"/>
    <property type="project" value="TreeGrafter"/>
</dbReference>
<dbReference type="GO" id="GO:0000049">
    <property type="term" value="F:tRNA binding"/>
    <property type="evidence" value="ECO:0007669"/>
    <property type="project" value="TreeGrafter"/>
</dbReference>
<evidence type="ECO:0000313" key="4">
    <source>
        <dbReference type="EMBL" id="KAK9704693.1"/>
    </source>
</evidence>
<feature type="compositionally biased region" description="Basic residues" evidence="1">
    <location>
        <begin position="275"/>
        <end position="285"/>
    </location>
</feature>
<evidence type="ECO:0000256" key="1">
    <source>
        <dbReference type="SAM" id="MobiDB-lite"/>
    </source>
</evidence>
<feature type="region of interest" description="Disordered" evidence="1">
    <location>
        <begin position="251"/>
        <end position="289"/>
    </location>
</feature>
<proteinExistence type="predicted"/>
<dbReference type="Pfam" id="PF23936">
    <property type="entry name" value="HB_ELP1"/>
    <property type="match status" value="1"/>
</dbReference>
<dbReference type="EMBL" id="JBDFQZ010000007">
    <property type="protein sequence ID" value="KAK9704694.1"/>
    <property type="molecule type" value="Genomic_DNA"/>
</dbReference>
<sequence length="395" mass="44081">MPPLLMQYKIDLHLRRYEKALKHIVAAGEAYHSDCMALLKSQPQLFPLRLQLCTDLTKRSQIYEAWGDHLVGEKCFEEAAATFLCCSCLEKALKAYRACGLWGEVMTVAGLLKLGKQEVLEIAHELCEELQAVGKPGEAAKIALEYCGDFNSAVSLLIRAREWEKALRIAFLSKNDDLIVEVKDALVECASLLVGEYEEGLEKIGKYLTRYLAVRQRRLLLAAKLRSEEHSINDIDGDTVSESSSNFSGMSAYTTGTRRTSATSVTSSTLSRAKESKRKKNRGKIRAGSPGEEMALVDHLKGMALTSGAKHELKSLLSTLLMLGMEGTAKKVQHISESFQFSQMAAVKLAEDSMSTEIVDDQIYSLDRYLQKVKREECDFEAFSWRSKILISDKS</sequence>
<reference evidence="4 5" key="1">
    <citation type="submission" date="2024-03" db="EMBL/GenBank/DDBJ databases">
        <title>WGS assembly of Saponaria officinalis var. Norfolk2.</title>
        <authorList>
            <person name="Jenkins J."/>
            <person name="Shu S."/>
            <person name="Grimwood J."/>
            <person name="Barry K."/>
            <person name="Goodstein D."/>
            <person name="Schmutz J."/>
            <person name="Leebens-Mack J."/>
            <person name="Osbourn A."/>
        </authorList>
    </citation>
    <scope>NUCLEOTIDE SEQUENCE [LARGE SCALE GENOMIC DNA]</scope>
    <source>
        <strain evidence="5">cv. Norfolk2</strain>
        <strain evidence="4">JIC</strain>
        <tissue evidence="4">Leaf</tissue>
    </source>
</reference>
<dbReference type="EMBL" id="JBDFQZ010000007">
    <property type="protein sequence ID" value="KAK9704693.1"/>
    <property type="molecule type" value="Genomic_DNA"/>
</dbReference>
<evidence type="ECO:0000259" key="3">
    <source>
        <dbReference type="Pfam" id="PF23936"/>
    </source>
</evidence>
<protein>
    <submittedName>
        <fullName evidence="4">Uncharacterized protein</fullName>
    </submittedName>
</protein>
<evidence type="ECO:0000259" key="2">
    <source>
        <dbReference type="Pfam" id="PF23878"/>
    </source>
</evidence>
<feature type="compositionally biased region" description="Low complexity" evidence="1">
    <location>
        <begin position="251"/>
        <end position="271"/>
    </location>
</feature>
<evidence type="ECO:0000313" key="5">
    <source>
        <dbReference type="Proteomes" id="UP001443914"/>
    </source>
</evidence>
<dbReference type="InterPro" id="IPR056166">
    <property type="entry name" value="TPR_ELP1"/>
</dbReference>
<dbReference type="Pfam" id="PF23878">
    <property type="entry name" value="TPR_ELP1"/>
    <property type="match status" value="1"/>
</dbReference>
<feature type="domain" description="ELP1 three-helical bundle" evidence="3">
    <location>
        <begin position="181"/>
        <end position="337"/>
    </location>
</feature>
<dbReference type="InterPro" id="IPR056169">
    <property type="entry name" value="HB_ELP1"/>
</dbReference>